<dbReference type="GO" id="GO:0005759">
    <property type="term" value="C:mitochondrial matrix"/>
    <property type="evidence" value="ECO:0007669"/>
    <property type="project" value="TreeGrafter"/>
</dbReference>
<dbReference type="EMBL" id="BRXW01000115">
    <property type="protein sequence ID" value="GMI07834.1"/>
    <property type="molecule type" value="Genomic_DNA"/>
</dbReference>
<dbReference type="GO" id="GO:0044528">
    <property type="term" value="P:regulation of mitochondrial mRNA stability"/>
    <property type="evidence" value="ECO:0007669"/>
    <property type="project" value="TreeGrafter"/>
</dbReference>
<dbReference type="Proteomes" id="UP001165122">
    <property type="component" value="Unassembled WGS sequence"/>
</dbReference>
<feature type="region of interest" description="Disordered" evidence="1">
    <location>
        <begin position="65"/>
        <end position="90"/>
    </location>
</feature>
<dbReference type="GO" id="GO:0000963">
    <property type="term" value="P:mitochondrial RNA processing"/>
    <property type="evidence" value="ECO:0007669"/>
    <property type="project" value="TreeGrafter"/>
</dbReference>
<name>A0A9W7FAS8_9STRA</name>
<comment type="caution">
    <text evidence="2">The sequence shown here is derived from an EMBL/GenBank/DDBJ whole genome shotgun (WGS) entry which is preliminary data.</text>
</comment>
<feature type="region of interest" description="Disordered" evidence="1">
    <location>
        <begin position="1"/>
        <end position="20"/>
    </location>
</feature>
<keyword evidence="3" id="KW-1185">Reference proteome</keyword>
<protein>
    <submittedName>
        <fullName evidence="2">Uncharacterized protein</fullName>
    </submittedName>
</protein>
<dbReference type="GO" id="GO:0003723">
    <property type="term" value="F:RNA binding"/>
    <property type="evidence" value="ECO:0007669"/>
    <property type="project" value="TreeGrafter"/>
</dbReference>
<evidence type="ECO:0000313" key="2">
    <source>
        <dbReference type="EMBL" id="GMI07834.1"/>
    </source>
</evidence>
<sequence>MFSLSRLSRASSRSFPVSSSQGQTMISYRNIISSVLRCSQTTAPPPPVKKQSRRRQLQKAARRKKAALKLAENEVSPPANPEPPAGSSEFTKMKNAVGTFTPTRNPGVNAFGTDSGWRNDFGETLRGRYNSNHMLMNSEILALFDSSQDTSDVGQLIEFGVLNCNLFNSVNWATVFNCLERSALKYHYDVAREEKDFNKLLTMFLSALQSTNTDTHNPDTHNPLKFWSITSLSSLCSSFTRLSLPLNQIHPFFTFLNFNASYYLTHPKTKPSHISNISWAMGKTLPPYDRTDSRQAPPLFLSGIQKHRLEDYIFYGRKTPGSPLILGGTPQEISNLFHAFARLNVKSNRLFSYLNVKAGTLVLEGQGQHVSNLMWSCAKQRYRGAREFFKVVDENNTVIVDEQSTRTISQAAWACGILKYDCPELAAKIDASAPFLVANCSPQELSTLLFGLSTRLRYNLSNLHAEIKKDSDWIVQSGNAHSISNIAKAVANHGESPNLMKTLVESAVPYFVEKASLQTPQLCDVMFALSAFSSTSFRENFHSGIDPLMSSVLVTQHRANSQRPKILSKQNLHYIHLIHLLANSANLRLSSCPDEATKKLLADASQSIVERDFDPDTLFGFSPQALKSFLDDNGFAIITKTSGLNDIHNNLDYLYKPKPPSPLSSPDALRSGPAIPYELTQAINEEKKIALQFSTRGEYENLLVPVGRPPRTAGEIREAKKRKLLEHGQARMQRQIFENLGWTLVHVGELEMELVNDNSDSGIADRYYSDSPPSQARKLDFITKKLNSNSINSM</sequence>
<evidence type="ECO:0000313" key="3">
    <source>
        <dbReference type="Proteomes" id="UP001165122"/>
    </source>
</evidence>
<dbReference type="OrthoDB" id="10343461at2759"/>
<evidence type="ECO:0000256" key="1">
    <source>
        <dbReference type="SAM" id="MobiDB-lite"/>
    </source>
</evidence>
<reference evidence="3" key="1">
    <citation type="journal article" date="2023" name="Commun. Biol.">
        <title>Genome analysis of Parmales, the sister group of diatoms, reveals the evolutionary specialization of diatoms from phago-mixotrophs to photoautotrophs.</title>
        <authorList>
            <person name="Ban H."/>
            <person name="Sato S."/>
            <person name="Yoshikawa S."/>
            <person name="Yamada K."/>
            <person name="Nakamura Y."/>
            <person name="Ichinomiya M."/>
            <person name="Sato N."/>
            <person name="Blanc-Mathieu R."/>
            <person name="Endo H."/>
            <person name="Kuwata A."/>
            <person name="Ogata H."/>
        </authorList>
    </citation>
    <scope>NUCLEOTIDE SEQUENCE [LARGE SCALE GENOMIC DNA]</scope>
    <source>
        <strain evidence="3">NIES 3700</strain>
    </source>
</reference>
<organism evidence="2 3">
    <name type="scientific">Triparma laevis f. longispina</name>
    <dbReference type="NCBI Taxonomy" id="1714387"/>
    <lineage>
        <taxon>Eukaryota</taxon>
        <taxon>Sar</taxon>
        <taxon>Stramenopiles</taxon>
        <taxon>Ochrophyta</taxon>
        <taxon>Bolidophyceae</taxon>
        <taxon>Parmales</taxon>
        <taxon>Triparmaceae</taxon>
        <taxon>Triparma</taxon>
    </lineage>
</organism>
<dbReference type="PANTHER" id="PTHR21228">
    <property type="entry name" value="FAST LEU-RICH DOMAIN-CONTAINING"/>
    <property type="match status" value="1"/>
</dbReference>
<accession>A0A9W7FAS8</accession>
<proteinExistence type="predicted"/>
<dbReference type="AlphaFoldDB" id="A0A9W7FAS8"/>
<dbReference type="GO" id="GO:0035770">
    <property type="term" value="C:ribonucleoprotein granule"/>
    <property type="evidence" value="ECO:0007669"/>
    <property type="project" value="TreeGrafter"/>
</dbReference>
<dbReference type="InterPro" id="IPR050870">
    <property type="entry name" value="FAST_kinase"/>
</dbReference>
<dbReference type="PANTHER" id="PTHR21228:SF40">
    <property type="entry name" value="LD45607P"/>
    <property type="match status" value="1"/>
</dbReference>
<gene>
    <name evidence="2" type="ORF">TrLO_g11579</name>
</gene>